<comment type="subcellular location">
    <subcellularLocation>
        <location evidence="1">Membrane</location>
    </subcellularLocation>
</comment>
<dbReference type="CDD" id="cd08521">
    <property type="entry name" value="C2A_SLP"/>
    <property type="match status" value="1"/>
</dbReference>
<organism evidence="5 6">
    <name type="scientific">Adineta ricciae</name>
    <name type="common">Rotifer</name>
    <dbReference type="NCBI Taxonomy" id="249248"/>
    <lineage>
        <taxon>Eukaryota</taxon>
        <taxon>Metazoa</taxon>
        <taxon>Spiralia</taxon>
        <taxon>Gnathifera</taxon>
        <taxon>Rotifera</taxon>
        <taxon>Eurotatoria</taxon>
        <taxon>Bdelloidea</taxon>
        <taxon>Adinetida</taxon>
        <taxon>Adinetidae</taxon>
        <taxon>Adineta</taxon>
    </lineage>
</organism>
<dbReference type="Pfam" id="PF00168">
    <property type="entry name" value="C2"/>
    <property type="match status" value="2"/>
</dbReference>
<evidence type="ECO:0000256" key="3">
    <source>
        <dbReference type="ARBA" id="ARBA00023136"/>
    </source>
</evidence>
<proteinExistence type="predicted"/>
<dbReference type="GO" id="GO:0016020">
    <property type="term" value="C:membrane"/>
    <property type="evidence" value="ECO:0007669"/>
    <property type="project" value="UniProtKB-SubCell"/>
</dbReference>
<sequence>MFQLLVHLESTAKGDSQSVANSQRQGSTTTLVSVASAKAPAKPEAFGSVGHLNAVDTDDDDDGDIDIDKTFEEAKLKLQKRAVSCMDMRGSQLSLNSVASETKARYGLDITGTIETKLTYSLATGALDIYILNCKNLAKAKKSQSSDPFVKVYLLPDRSKNSKRKSTVKKNTIDPVFDEKFRYHVTKQEFETRVFWISVWSVSSLGQNDFLGEIHIPLANCTLDIVQEHQLLAQKKKNDLVRDIEPTMDPAEIIFELTFIENSKNKDIGTIQVHNVQGKAIFFGKHQVEAICKGLLMPDKVKRKMPNLRKGPTPKWEIPLRWEGIRRDNLKNISIEISIWIQERFRKFMFGFVRLNLAQGHFDGKPVTWSDSTKAEKTVWQKFIQDPTRVHHFQLPLRPAITENK</sequence>
<dbReference type="GO" id="GO:0042043">
    <property type="term" value="F:neurexin family protein binding"/>
    <property type="evidence" value="ECO:0007669"/>
    <property type="project" value="TreeGrafter"/>
</dbReference>
<dbReference type="SMART" id="SM00239">
    <property type="entry name" value="C2"/>
    <property type="match status" value="1"/>
</dbReference>
<feature type="domain" description="C2" evidence="4">
    <location>
        <begin position="110"/>
        <end position="233"/>
    </location>
</feature>
<keyword evidence="3" id="KW-0472">Membrane</keyword>
<evidence type="ECO:0000313" key="6">
    <source>
        <dbReference type="Proteomes" id="UP000663852"/>
    </source>
</evidence>
<dbReference type="OrthoDB" id="195679at2759"/>
<dbReference type="EMBL" id="CAJNOJ010000113">
    <property type="protein sequence ID" value="CAF1139571.1"/>
    <property type="molecule type" value="Genomic_DNA"/>
</dbReference>
<dbReference type="FunFam" id="2.60.40.150:FF:000006">
    <property type="entry name" value="Synaptotagmin-like 5, isoform CRA_a"/>
    <property type="match status" value="1"/>
</dbReference>
<dbReference type="GO" id="GO:0006887">
    <property type="term" value="P:exocytosis"/>
    <property type="evidence" value="ECO:0007669"/>
    <property type="project" value="TreeGrafter"/>
</dbReference>
<comment type="caution">
    <text evidence="5">The sequence shown here is derived from an EMBL/GenBank/DDBJ whole genome shotgun (WGS) entry which is preliminary data.</text>
</comment>
<dbReference type="PANTHER" id="PTHR45716">
    <property type="entry name" value="BITESIZE, ISOFORM I"/>
    <property type="match status" value="1"/>
</dbReference>
<dbReference type="PANTHER" id="PTHR45716:SF2">
    <property type="entry name" value="BITESIZE, ISOFORM I"/>
    <property type="match status" value="1"/>
</dbReference>
<dbReference type="PROSITE" id="PS50004">
    <property type="entry name" value="C2"/>
    <property type="match status" value="1"/>
</dbReference>
<dbReference type="Proteomes" id="UP000663852">
    <property type="component" value="Unassembled WGS sequence"/>
</dbReference>
<name>A0A814RZW2_ADIRI</name>
<gene>
    <name evidence="5" type="ORF">EDS130_LOCUS22011</name>
</gene>
<evidence type="ECO:0000313" key="5">
    <source>
        <dbReference type="EMBL" id="CAF1139571.1"/>
    </source>
</evidence>
<accession>A0A814RZW2</accession>
<evidence type="ECO:0000256" key="2">
    <source>
        <dbReference type="ARBA" id="ARBA00022737"/>
    </source>
</evidence>
<keyword evidence="2" id="KW-0677">Repeat</keyword>
<dbReference type="SUPFAM" id="SSF49562">
    <property type="entry name" value="C2 domain (Calcium/lipid-binding domain, CaLB)"/>
    <property type="match status" value="2"/>
</dbReference>
<protein>
    <recommendedName>
        <fullName evidence="4">C2 domain-containing protein</fullName>
    </recommendedName>
</protein>
<dbReference type="InterPro" id="IPR035892">
    <property type="entry name" value="C2_domain_sf"/>
</dbReference>
<evidence type="ECO:0000259" key="4">
    <source>
        <dbReference type="PROSITE" id="PS50004"/>
    </source>
</evidence>
<dbReference type="Gene3D" id="2.60.40.150">
    <property type="entry name" value="C2 domain"/>
    <property type="match status" value="2"/>
</dbReference>
<evidence type="ECO:0000256" key="1">
    <source>
        <dbReference type="ARBA" id="ARBA00004370"/>
    </source>
</evidence>
<reference evidence="5" key="1">
    <citation type="submission" date="2021-02" db="EMBL/GenBank/DDBJ databases">
        <authorList>
            <person name="Nowell W R."/>
        </authorList>
    </citation>
    <scope>NUCLEOTIDE SEQUENCE</scope>
</reference>
<dbReference type="AlphaFoldDB" id="A0A814RZW2"/>
<dbReference type="InterPro" id="IPR000008">
    <property type="entry name" value="C2_dom"/>
</dbReference>